<feature type="chain" id="PRO_5042092913" evidence="2">
    <location>
        <begin position="18"/>
        <end position="526"/>
    </location>
</feature>
<dbReference type="AlphaFoldDB" id="A0AAD5U4S5"/>
<proteinExistence type="predicted"/>
<feature type="region of interest" description="Disordered" evidence="1">
    <location>
        <begin position="294"/>
        <end position="321"/>
    </location>
</feature>
<feature type="region of interest" description="Disordered" evidence="1">
    <location>
        <begin position="349"/>
        <end position="377"/>
    </location>
</feature>
<organism evidence="3 4">
    <name type="scientific">Clydaea vesicula</name>
    <dbReference type="NCBI Taxonomy" id="447962"/>
    <lineage>
        <taxon>Eukaryota</taxon>
        <taxon>Fungi</taxon>
        <taxon>Fungi incertae sedis</taxon>
        <taxon>Chytridiomycota</taxon>
        <taxon>Chytridiomycota incertae sedis</taxon>
        <taxon>Chytridiomycetes</taxon>
        <taxon>Lobulomycetales</taxon>
        <taxon>Lobulomycetaceae</taxon>
        <taxon>Clydaea</taxon>
    </lineage>
</organism>
<dbReference type="Gene3D" id="1.10.1280.10">
    <property type="entry name" value="Di-copper center containing domain from catechol oxidase"/>
    <property type="match status" value="1"/>
</dbReference>
<protein>
    <submittedName>
        <fullName evidence="3">Uncharacterized protein</fullName>
    </submittedName>
</protein>
<keyword evidence="2" id="KW-0732">Signal</keyword>
<gene>
    <name evidence="3" type="ORF">HK099_008537</name>
</gene>
<accession>A0AAD5U4S5</accession>
<evidence type="ECO:0000256" key="1">
    <source>
        <dbReference type="SAM" id="MobiDB-lite"/>
    </source>
</evidence>
<dbReference type="EMBL" id="JADGJW010000095">
    <property type="protein sequence ID" value="KAJ3224365.1"/>
    <property type="molecule type" value="Genomic_DNA"/>
</dbReference>
<dbReference type="Proteomes" id="UP001211065">
    <property type="component" value="Unassembled WGS sequence"/>
</dbReference>
<name>A0AAD5U4S5_9FUNG</name>
<feature type="signal peptide" evidence="2">
    <location>
        <begin position="1"/>
        <end position="17"/>
    </location>
</feature>
<evidence type="ECO:0000313" key="4">
    <source>
        <dbReference type="Proteomes" id="UP001211065"/>
    </source>
</evidence>
<comment type="caution">
    <text evidence="3">The sequence shown here is derived from an EMBL/GenBank/DDBJ whole genome shotgun (WGS) entry which is preliminary data.</text>
</comment>
<sequence>MQFSSTLLIALIAIAETKKYNYKQQCDSFCMRKDQSDLTEEEWSNLNNALATFKSQPAYKDLLNTISKYDTEKDIQKHLPRLRVWLAEFEKGLNSIDSTVCLPYYDWTRYYSAPQSSTACNEKYPRQPVAKPYKAASPEVIMTLQDQCKKSVTPYDDFSKQYSVYASIASTLIGSTSAEIPAEDFVNVMKWAQADYKWSDFQTHLTVFTEGDNSRQYSGSLDENLGYGKVVSDILDVRDLCYGYILPGNKYEKPAAPSWTVSSASAETTTAPTSSIASSALSISSASQSSASLTSSSQSAEGTTPALSSEAPPVESSSTTAAAAVIEKRQQAAESGSVTESSATTVVASTSAQVSTSAETTAAAVTTTTTKYSSPTSIPQTYGFDTSTYAKYVPPTCPSTYYPSGYVKPTTPNANCPVKDLLPYYKSTTPEELTKYDEQNYDYSVLPEGISGAVTACQKRENEVYAAIAANTYNLEPVEVTYDENRPYTGAAKALQAAESESGAGTHHAKSVGALCIGFLITALFF</sequence>
<keyword evidence="4" id="KW-1185">Reference proteome</keyword>
<evidence type="ECO:0000313" key="3">
    <source>
        <dbReference type="EMBL" id="KAJ3224365.1"/>
    </source>
</evidence>
<evidence type="ECO:0000256" key="2">
    <source>
        <dbReference type="SAM" id="SignalP"/>
    </source>
</evidence>
<reference evidence="3" key="1">
    <citation type="submission" date="2020-05" db="EMBL/GenBank/DDBJ databases">
        <title>Phylogenomic resolution of chytrid fungi.</title>
        <authorList>
            <person name="Stajich J.E."/>
            <person name="Amses K."/>
            <person name="Simmons R."/>
            <person name="Seto K."/>
            <person name="Myers J."/>
            <person name="Bonds A."/>
            <person name="Quandt C.A."/>
            <person name="Barry K."/>
            <person name="Liu P."/>
            <person name="Grigoriev I."/>
            <person name="Longcore J.E."/>
            <person name="James T.Y."/>
        </authorList>
    </citation>
    <scope>NUCLEOTIDE SEQUENCE</scope>
    <source>
        <strain evidence="3">JEL0476</strain>
    </source>
</reference>
<dbReference type="SUPFAM" id="SSF48056">
    <property type="entry name" value="Di-copper centre-containing domain"/>
    <property type="match status" value="1"/>
</dbReference>
<dbReference type="InterPro" id="IPR008922">
    <property type="entry name" value="Di-copper_centre_dom_sf"/>
</dbReference>